<keyword evidence="5 7" id="KW-1133">Transmembrane helix</keyword>
<comment type="subcellular location">
    <subcellularLocation>
        <location evidence="1">Cell membrane</location>
        <topology evidence="1">Multi-pass membrane protein</topology>
    </subcellularLocation>
</comment>
<organism evidence="9">
    <name type="scientific">marine sediment metagenome</name>
    <dbReference type="NCBI Taxonomy" id="412755"/>
    <lineage>
        <taxon>unclassified sequences</taxon>
        <taxon>metagenomes</taxon>
        <taxon>ecological metagenomes</taxon>
    </lineage>
</organism>
<evidence type="ECO:0000256" key="6">
    <source>
        <dbReference type="ARBA" id="ARBA00023136"/>
    </source>
</evidence>
<protein>
    <recommendedName>
        <fullName evidence="8">ABC transmembrane type-1 domain-containing protein</fullName>
    </recommendedName>
</protein>
<evidence type="ECO:0000256" key="4">
    <source>
        <dbReference type="ARBA" id="ARBA00022692"/>
    </source>
</evidence>
<comment type="caution">
    <text evidence="9">The sequence shown here is derived from an EMBL/GenBank/DDBJ whole genome shotgun (WGS) entry which is preliminary data.</text>
</comment>
<dbReference type="PROSITE" id="PS50928">
    <property type="entry name" value="ABC_TM1"/>
    <property type="match status" value="1"/>
</dbReference>
<dbReference type="CDD" id="cd06261">
    <property type="entry name" value="TM_PBP2"/>
    <property type="match status" value="1"/>
</dbReference>
<dbReference type="InterPro" id="IPR025966">
    <property type="entry name" value="OppC_N"/>
</dbReference>
<feature type="transmembrane region" description="Helical" evidence="7">
    <location>
        <begin position="166"/>
        <end position="185"/>
    </location>
</feature>
<keyword evidence="4 7" id="KW-0812">Transmembrane</keyword>
<keyword evidence="6 7" id="KW-0472">Membrane</keyword>
<feature type="transmembrane region" description="Helical" evidence="7">
    <location>
        <begin position="38"/>
        <end position="59"/>
    </location>
</feature>
<feature type="transmembrane region" description="Helical" evidence="7">
    <location>
        <begin position="259"/>
        <end position="281"/>
    </location>
</feature>
<dbReference type="EMBL" id="BART01010696">
    <property type="protein sequence ID" value="GAG89922.1"/>
    <property type="molecule type" value="Genomic_DNA"/>
</dbReference>
<evidence type="ECO:0000256" key="1">
    <source>
        <dbReference type="ARBA" id="ARBA00004651"/>
    </source>
</evidence>
<keyword evidence="2" id="KW-0813">Transport</keyword>
<evidence type="ECO:0000256" key="7">
    <source>
        <dbReference type="SAM" id="Phobius"/>
    </source>
</evidence>
<dbReference type="Pfam" id="PF12911">
    <property type="entry name" value="OppC_N"/>
    <property type="match status" value="1"/>
</dbReference>
<gene>
    <name evidence="9" type="ORF">S01H4_23129</name>
</gene>
<proteinExistence type="predicted"/>
<evidence type="ECO:0000259" key="8">
    <source>
        <dbReference type="PROSITE" id="PS50928"/>
    </source>
</evidence>
<keyword evidence="3" id="KW-1003">Cell membrane</keyword>
<dbReference type="Pfam" id="PF00528">
    <property type="entry name" value="BPD_transp_1"/>
    <property type="match status" value="1"/>
</dbReference>
<dbReference type="GO" id="GO:0055085">
    <property type="term" value="P:transmembrane transport"/>
    <property type="evidence" value="ECO:0007669"/>
    <property type="project" value="InterPro"/>
</dbReference>
<dbReference type="Gene3D" id="1.10.3720.10">
    <property type="entry name" value="MetI-like"/>
    <property type="match status" value="1"/>
</dbReference>
<evidence type="ECO:0000256" key="3">
    <source>
        <dbReference type="ARBA" id="ARBA00022475"/>
    </source>
</evidence>
<feature type="transmembrane region" description="Helical" evidence="7">
    <location>
        <begin position="205"/>
        <end position="224"/>
    </location>
</feature>
<dbReference type="InterPro" id="IPR035906">
    <property type="entry name" value="MetI-like_sf"/>
</dbReference>
<evidence type="ECO:0000256" key="2">
    <source>
        <dbReference type="ARBA" id="ARBA00022448"/>
    </source>
</evidence>
<evidence type="ECO:0000256" key="5">
    <source>
        <dbReference type="ARBA" id="ARBA00022989"/>
    </source>
</evidence>
<dbReference type="AlphaFoldDB" id="X1C9I7"/>
<name>X1C9I7_9ZZZZ</name>
<reference evidence="9" key="1">
    <citation type="journal article" date="2014" name="Front. Microbiol.">
        <title>High frequency of phylogenetically diverse reductive dehalogenase-homologous genes in deep subseafloor sedimentary metagenomes.</title>
        <authorList>
            <person name="Kawai M."/>
            <person name="Futagami T."/>
            <person name="Toyoda A."/>
            <person name="Takaki Y."/>
            <person name="Nishi S."/>
            <person name="Hori S."/>
            <person name="Arai W."/>
            <person name="Tsubouchi T."/>
            <person name="Morono Y."/>
            <person name="Uchiyama I."/>
            <person name="Ito T."/>
            <person name="Fujiyama A."/>
            <person name="Inagaki F."/>
            <person name="Takami H."/>
        </authorList>
    </citation>
    <scope>NUCLEOTIDE SEQUENCE</scope>
    <source>
        <strain evidence="9">Expedition CK06-06</strain>
    </source>
</reference>
<evidence type="ECO:0000313" key="9">
    <source>
        <dbReference type="EMBL" id="GAG89922.1"/>
    </source>
</evidence>
<dbReference type="SUPFAM" id="SSF161098">
    <property type="entry name" value="MetI-like"/>
    <property type="match status" value="1"/>
</dbReference>
<dbReference type="GO" id="GO:0005886">
    <property type="term" value="C:plasma membrane"/>
    <property type="evidence" value="ECO:0007669"/>
    <property type="project" value="UniProtKB-SubCell"/>
</dbReference>
<accession>X1C9I7</accession>
<dbReference type="InterPro" id="IPR050366">
    <property type="entry name" value="BP-dependent_transpt_permease"/>
</dbReference>
<sequence>MTPEKQLEKILNNEENQQFGKGRSPGQDALREFRRNKIAVGGVIFIILVVLAAIFAPVFSPYDFSQQNIHNNRAKSFEGYDITTDYAEENCHWYDTPLEWGCTIFFAGSDALGRDLWSRMIYGTRVSLSVGLVAASVSLVIGLIYGTISGFAGGRTDMIMMRVVDFLYGVPILPIIIMMTVYFKAMARRGVSTGVMGVLITLNRSTGGLFFIFISIGALFWLGMARQARGQVLSFKEKEFIEAARAIGAKDGHIIRKHLLPNVIGPLLIIESMAIPGYIFLEATLSFIGLGVDPPTPSWGAMINEGYPTIKS</sequence>
<feature type="domain" description="ABC transmembrane type-1" evidence="8">
    <location>
        <begin position="124"/>
        <end position="312"/>
    </location>
</feature>
<dbReference type="PANTHER" id="PTHR43386:SF1">
    <property type="entry name" value="D,D-DIPEPTIDE TRANSPORT SYSTEM PERMEASE PROTEIN DDPC-RELATED"/>
    <property type="match status" value="1"/>
</dbReference>
<feature type="transmembrane region" description="Helical" evidence="7">
    <location>
        <begin position="126"/>
        <end position="145"/>
    </location>
</feature>
<dbReference type="InterPro" id="IPR000515">
    <property type="entry name" value="MetI-like"/>
</dbReference>
<feature type="non-terminal residue" evidence="9">
    <location>
        <position position="312"/>
    </location>
</feature>
<dbReference type="PANTHER" id="PTHR43386">
    <property type="entry name" value="OLIGOPEPTIDE TRANSPORT SYSTEM PERMEASE PROTEIN APPC"/>
    <property type="match status" value="1"/>
</dbReference>